<evidence type="ECO:0000256" key="5">
    <source>
        <dbReference type="RuleBase" id="RU000461"/>
    </source>
</evidence>
<keyword evidence="6" id="KW-0812">Transmembrane</keyword>
<dbReference type="PRINTS" id="PR00463">
    <property type="entry name" value="EP450I"/>
</dbReference>
<keyword evidence="4 5" id="KW-0349">Heme</keyword>
<dbReference type="GO" id="GO:0020037">
    <property type="term" value="F:heme binding"/>
    <property type="evidence" value="ECO:0007669"/>
    <property type="project" value="InterPro"/>
</dbReference>
<keyword evidence="6" id="KW-1133">Transmembrane helix</keyword>
<dbReference type="InterPro" id="IPR050121">
    <property type="entry name" value="Cytochrome_P450_monoxygenase"/>
</dbReference>
<keyword evidence="5" id="KW-0560">Oxidoreductase</keyword>
<dbReference type="PROSITE" id="PS00086">
    <property type="entry name" value="CYTOCHROME_P450"/>
    <property type="match status" value="1"/>
</dbReference>
<dbReference type="InterPro" id="IPR017972">
    <property type="entry name" value="Cyt_P450_CS"/>
</dbReference>
<comment type="similarity">
    <text evidence="5">Belongs to the cytochrome P450 family.</text>
</comment>
<dbReference type="GO" id="GO:0004497">
    <property type="term" value="F:monooxygenase activity"/>
    <property type="evidence" value="ECO:0007669"/>
    <property type="project" value="UniProtKB-KW"/>
</dbReference>
<dbReference type="Proteomes" id="UP000799640">
    <property type="component" value="Unassembled WGS sequence"/>
</dbReference>
<keyword evidence="3 4" id="KW-0408">Iron</keyword>
<dbReference type="InterPro" id="IPR036396">
    <property type="entry name" value="Cyt_P450_sf"/>
</dbReference>
<keyword evidence="2 4" id="KW-0479">Metal-binding</keyword>
<dbReference type="CDD" id="cd11060">
    <property type="entry name" value="CYP57A1-like"/>
    <property type="match status" value="1"/>
</dbReference>
<protein>
    <submittedName>
        <fullName evidence="7">Flavonoid 3',5'-hydroxylase</fullName>
    </submittedName>
</protein>
<dbReference type="PANTHER" id="PTHR24305">
    <property type="entry name" value="CYTOCHROME P450"/>
    <property type="match status" value="1"/>
</dbReference>
<evidence type="ECO:0000313" key="7">
    <source>
        <dbReference type="EMBL" id="KAF2396049.1"/>
    </source>
</evidence>
<dbReference type="InterPro" id="IPR002401">
    <property type="entry name" value="Cyt_P450_E_grp-I"/>
</dbReference>
<name>A0A6G1HJL3_9PEZI</name>
<comment type="cofactor">
    <cofactor evidence="1 4">
        <name>heme</name>
        <dbReference type="ChEBI" id="CHEBI:30413"/>
    </cofactor>
</comment>
<sequence length="514" mass="57769">MLSTKLLSLVPQPTLLNALLAVLSYIALRALYQIIKYRLLHPLRTFPGPFWGSVTRLWVGYHNLKQDELELELALHRKHGKIIRITPTLLMVSDPTALPLIYHRSADKSQHYITGSFGKVETLFNMQPHREHAHFRKYAAGPYSFSNIKKMEPNIDAGIAGWALKLDKFAASGERFDFALWSTFFAYDVISDIGFGAPFGFVESESDVGGLIQGIHDGMPVFGLLARLYPFTNALKNTWIGERFLVAKSSDNSGIGVLMRFRDKLFAARKEAIKAGTVGDRVDLLQTFLNARTEEGDPLSDEWIKAEILLVLLAGADTTGTAFAAMMFYLQQAPEVYERMVAEIDAASRAGQLSAVPQYDEVVAHLPYYIAVVKEAMRLCPSAPNIFPRLVGKGGVQIDGRFIPEGTEVTCNPWILGRDKGLYGEDAEVFRPERWLEDEERRKRFEKYSMVFGYGSRVCLGKDIAHMELFKGPVHFFRSFKPLMAGERPGRLVVAGGVGYFADQWMRLEKRTLA</sequence>
<organism evidence="7 8">
    <name type="scientific">Trichodelitschia bisporula</name>
    <dbReference type="NCBI Taxonomy" id="703511"/>
    <lineage>
        <taxon>Eukaryota</taxon>
        <taxon>Fungi</taxon>
        <taxon>Dikarya</taxon>
        <taxon>Ascomycota</taxon>
        <taxon>Pezizomycotina</taxon>
        <taxon>Dothideomycetes</taxon>
        <taxon>Dothideomycetes incertae sedis</taxon>
        <taxon>Phaeotrichales</taxon>
        <taxon>Phaeotrichaceae</taxon>
        <taxon>Trichodelitschia</taxon>
    </lineage>
</organism>
<dbReference type="Gene3D" id="1.10.630.10">
    <property type="entry name" value="Cytochrome P450"/>
    <property type="match status" value="1"/>
</dbReference>
<proteinExistence type="inferred from homology"/>
<evidence type="ECO:0000256" key="6">
    <source>
        <dbReference type="SAM" id="Phobius"/>
    </source>
</evidence>
<reference evidence="7" key="1">
    <citation type="journal article" date="2020" name="Stud. Mycol.">
        <title>101 Dothideomycetes genomes: a test case for predicting lifestyles and emergence of pathogens.</title>
        <authorList>
            <person name="Haridas S."/>
            <person name="Albert R."/>
            <person name="Binder M."/>
            <person name="Bloem J."/>
            <person name="Labutti K."/>
            <person name="Salamov A."/>
            <person name="Andreopoulos B."/>
            <person name="Baker S."/>
            <person name="Barry K."/>
            <person name="Bills G."/>
            <person name="Bluhm B."/>
            <person name="Cannon C."/>
            <person name="Castanera R."/>
            <person name="Culley D."/>
            <person name="Daum C."/>
            <person name="Ezra D."/>
            <person name="Gonzalez J."/>
            <person name="Henrissat B."/>
            <person name="Kuo A."/>
            <person name="Liang C."/>
            <person name="Lipzen A."/>
            <person name="Lutzoni F."/>
            <person name="Magnuson J."/>
            <person name="Mondo S."/>
            <person name="Nolan M."/>
            <person name="Ohm R."/>
            <person name="Pangilinan J."/>
            <person name="Park H.-J."/>
            <person name="Ramirez L."/>
            <person name="Alfaro M."/>
            <person name="Sun H."/>
            <person name="Tritt A."/>
            <person name="Yoshinaga Y."/>
            <person name="Zwiers L.-H."/>
            <person name="Turgeon B."/>
            <person name="Goodwin S."/>
            <person name="Spatafora J."/>
            <person name="Crous P."/>
            <person name="Grigoriev I."/>
        </authorList>
    </citation>
    <scope>NUCLEOTIDE SEQUENCE</scope>
    <source>
        <strain evidence="7">CBS 262.69</strain>
    </source>
</reference>
<feature type="transmembrane region" description="Helical" evidence="6">
    <location>
        <begin position="15"/>
        <end position="35"/>
    </location>
</feature>
<feature type="binding site" description="axial binding residue" evidence="4">
    <location>
        <position position="459"/>
    </location>
    <ligand>
        <name>heme</name>
        <dbReference type="ChEBI" id="CHEBI:30413"/>
    </ligand>
    <ligandPart>
        <name>Fe</name>
        <dbReference type="ChEBI" id="CHEBI:18248"/>
    </ligandPart>
</feature>
<evidence type="ECO:0000256" key="3">
    <source>
        <dbReference type="ARBA" id="ARBA00023004"/>
    </source>
</evidence>
<dbReference type="GO" id="GO:0016705">
    <property type="term" value="F:oxidoreductase activity, acting on paired donors, with incorporation or reduction of molecular oxygen"/>
    <property type="evidence" value="ECO:0007669"/>
    <property type="project" value="InterPro"/>
</dbReference>
<dbReference type="SUPFAM" id="SSF48264">
    <property type="entry name" value="Cytochrome P450"/>
    <property type="match status" value="1"/>
</dbReference>
<keyword evidence="8" id="KW-1185">Reference proteome</keyword>
<evidence type="ECO:0000256" key="4">
    <source>
        <dbReference type="PIRSR" id="PIRSR602401-1"/>
    </source>
</evidence>
<dbReference type="Pfam" id="PF00067">
    <property type="entry name" value="p450"/>
    <property type="match status" value="1"/>
</dbReference>
<dbReference type="AlphaFoldDB" id="A0A6G1HJL3"/>
<dbReference type="OrthoDB" id="3934656at2759"/>
<dbReference type="EMBL" id="ML996709">
    <property type="protein sequence ID" value="KAF2396049.1"/>
    <property type="molecule type" value="Genomic_DNA"/>
</dbReference>
<evidence type="ECO:0000256" key="1">
    <source>
        <dbReference type="ARBA" id="ARBA00001971"/>
    </source>
</evidence>
<evidence type="ECO:0000256" key="2">
    <source>
        <dbReference type="ARBA" id="ARBA00022723"/>
    </source>
</evidence>
<dbReference type="PANTHER" id="PTHR24305:SF85">
    <property type="entry name" value="P450, PUTATIVE (EUROFUNG)-RELATED"/>
    <property type="match status" value="1"/>
</dbReference>
<accession>A0A6G1HJL3</accession>
<keyword evidence="5" id="KW-0503">Monooxygenase</keyword>
<dbReference type="InterPro" id="IPR001128">
    <property type="entry name" value="Cyt_P450"/>
</dbReference>
<gene>
    <name evidence="7" type="ORF">EJ06DRAFT_534470</name>
</gene>
<dbReference type="PRINTS" id="PR00385">
    <property type="entry name" value="P450"/>
</dbReference>
<dbReference type="GO" id="GO:0005506">
    <property type="term" value="F:iron ion binding"/>
    <property type="evidence" value="ECO:0007669"/>
    <property type="project" value="InterPro"/>
</dbReference>
<evidence type="ECO:0000313" key="8">
    <source>
        <dbReference type="Proteomes" id="UP000799640"/>
    </source>
</evidence>
<keyword evidence="6" id="KW-0472">Membrane</keyword>